<evidence type="ECO:0000256" key="1">
    <source>
        <dbReference type="ARBA" id="ARBA00004196"/>
    </source>
</evidence>
<dbReference type="Pfam" id="PF08534">
    <property type="entry name" value="Redoxin"/>
    <property type="match status" value="1"/>
</dbReference>
<organism evidence="5 6">
    <name type="scientific">Magnetofaba australis IT-1</name>
    <dbReference type="NCBI Taxonomy" id="1434232"/>
    <lineage>
        <taxon>Bacteria</taxon>
        <taxon>Pseudomonadati</taxon>
        <taxon>Pseudomonadota</taxon>
        <taxon>Magnetococcia</taxon>
        <taxon>Magnetococcales</taxon>
        <taxon>Magnetococcaceae</taxon>
        <taxon>Magnetofaba</taxon>
    </lineage>
</organism>
<accession>A0A1Y2K057</accession>
<dbReference type="Gene3D" id="3.40.30.10">
    <property type="entry name" value="Glutaredoxin"/>
    <property type="match status" value="1"/>
</dbReference>
<dbReference type="PANTHER" id="PTHR42852:SF17">
    <property type="entry name" value="THIOREDOXIN-LIKE PROTEIN HI_1115"/>
    <property type="match status" value="1"/>
</dbReference>
<evidence type="ECO:0000313" key="5">
    <source>
        <dbReference type="EMBL" id="OSM01423.1"/>
    </source>
</evidence>
<dbReference type="Proteomes" id="UP000194003">
    <property type="component" value="Unassembled WGS sequence"/>
</dbReference>
<dbReference type="SUPFAM" id="SSF52833">
    <property type="entry name" value="Thioredoxin-like"/>
    <property type="match status" value="1"/>
</dbReference>
<evidence type="ECO:0000313" key="6">
    <source>
        <dbReference type="Proteomes" id="UP000194003"/>
    </source>
</evidence>
<dbReference type="PROSITE" id="PS51352">
    <property type="entry name" value="THIOREDOXIN_2"/>
    <property type="match status" value="1"/>
</dbReference>
<keyword evidence="2" id="KW-0201">Cytochrome c-type biogenesis</keyword>
<dbReference type="InterPro" id="IPR017937">
    <property type="entry name" value="Thioredoxin_CS"/>
</dbReference>
<evidence type="ECO:0000256" key="2">
    <source>
        <dbReference type="ARBA" id="ARBA00022748"/>
    </source>
</evidence>
<comment type="caution">
    <text evidence="5">The sequence shown here is derived from an EMBL/GenBank/DDBJ whole genome shotgun (WGS) entry which is preliminary data.</text>
</comment>
<evidence type="ECO:0000259" key="4">
    <source>
        <dbReference type="PROSITE" id="PS51352"/>
    </source>
</evidence>
<dbReference type="EMBL" id="LVJN01000020">
    <property type="protein sequence ID" value="OSM01423.1"/>
    <property type="molecule type" value="Genomic_DNA"/>
</dbReference>
<dbReference type="GO" id="GO:0030313">
    <property type="term" value="C:cell envelope"/>
    <property type="evidence" value="ECO:0007669"/>
    <property type="project" value="UniProtKB-SubCell"/>
</dbReference>
<dbReference type="AlphaFoldDB" id="A0A1Y2K057"/>
<name>A0A1Y2K057_9PROT</name>
<dbReference type="PANTHER" id="PTHR42852">
    <property type="entry name" value="THIOL:DISULFIDE INTERCHANGE PROTEIN DSBE"/>
    <property type="match status" value="1"/>
</dbReference>
<dbReference type="InterPro" id="IPR013740">
    <property type="entry name" value="Redoxin"/>
</dbReference>
<keyword evidence="6" id="KW-1185">Reference proteome</keyword>
<keyword evidence="3" id="KW-0676">Redox-active center</keyword>
<proteinExistence type="predicted"/>
<comment type="subcellular location">
    <subcellularLocation>
        <location evidence="1">Cell envelope</location>
    </subcellularLocation>
</comment>
<protein>
    <submittedName>
        <fullName evidence="5">Putative redoxin domain-containing protein</fullName>
    </submittedName>
</protein>
<dbReference type="CDD" id="cd02966">
    <property type="entry name" value="TlpA_like_family"/>
    <property type="match status" value="1"/>
</dbReference>
<gene>
    <name evidence="5" type="ORF">MAIT1_01375</name>
</gene>
<dbReference type="PROSITE" id="PS00194">
    <property type="entry name" value="THIOREDOXIN_1"/>
    <property type="match status" value="1"/>
</dbReference>
<dbReference type="GO" id="GO:0015036">
    <property type="term" value="F:disulfide oxidoreductase activity"/>
    <property type="evidence" value="ECO:0007669"/>
    <property type="project" value="UniProtKB-ARBA"/>
</dbReference>
<dbReference type="STRING" id="1434232.MAIT1_01375"/>
<evidence type="ECO:0000256" key="3">
    <source>
        <dbReference type="ARBA" id="ARBA00023284"/>
    </source>
</evidence>
<dbReference type="InterPro" id="IPR036249">
    <property type="entry name" value="Thioredoxin-like_sf"/>
</dbReference>
<sequence>MLAAPLAASAQDDTAGASSALTQSMQTPLATLDGKSLTLDGLKGQVVLLNFWATWCPPCREEIPHLVEAQRTYKERGFTVVGVTWSDRSAQSKLARFVARMRINYPIIYDTDRAKMIQFARGFGGVYALPVSLLLDREGRIVRLHTGAVTMPMLEKWIEPMLIEG</sequence>
<feature type="domain" description="Thioredoxin" evidence="4">
    <location>
        <begin position="18"/>
        <end position="163"/>
    </location>
</feature>
<dbReference type="InterPro" id="IPR013766">
    <property type="entry name" value="Thioredoxin_domain"/>
</dbReference>
<dbReference type="GO" id="GO:0017004">
    <property type="term" value="P:cytochrome complex assembly"/>
    <property type="evidence" value="ECO:0007669"/>
    <property type="project" value="UniProtKB-KW"/>
</dbReference>
<reference evidence="5 6" key="1">
    <citation type="journal article" date="2016" name="BMC Genomics">
        <title>Combined genomic and structural analyses of a cultured magnetotactic bacterium reveals its niche adaptation to a dynamic environment.</title>
        <authorList>
            <person name="Araujo A.C."/>
            <person name="Morillo V."/>
            <person name="Cypriano J."/>
            <person name="Teixeira L.C."/>
            <person name="Leao P."/>
            <person name="Lyra S."/>
            <person name="Almeida L.G."/>
            <person name="Bazylinski D.A."/>
            <person name="Vasconcellos A.T."/>
            <person name="Abreu F."/>
            <person name="Lins U."/>
        </authorList>
    </citation>
    <scope>NUCLEOTIDE SEQUENCE [LARGE SCALE GENOMIC DNA]</scope>
    <source>
        <strain evidence="5 6">IT-1</strain>
    </source>
</reference>
<dbReference type="InterPro" id="IPR050553">
    <property type="entry name" value="Thioredoxin_ResA/DsbE_sf"/>
</dbReference>